<evidence type="ECO:0000313" key="3">
    <source>
        <dbReference type="EMBL" id="KAF2188938.1"/>
    </source>
</evidence>
<proteinExistence type="predicted"/>
<evidence type="ECO:0000313" key="4">
    <source>
        <dbReference type="Proteomes" id="UP000800200"/>
    </source>
</evidence>
<feature type="compositionally biased region" description="Polar residues" evidence="1">
    <location>
        <begin position="441"/>
        <end position="450"/>
    </location>
</feature>
<dbReference type="Proteomes" id="UP000800200">
    <property type="component" value="Unassembled WGS sequence"/>
</dbReference>
<feature type="region of interest" description="Disordered" evidence="1">
    <location>
        <begin position="165"/>
        <end position="323"/>
    </location>
</feature>
<feature type="compositionally biased region" description="Low complexity" evidence="1">
    <location>
        <begin position="280"/>
        <end position="297"/>
    </location>
</feature>
<sequence>MPVARPRRRDDRVDYVIVRRTDVDGDGDIDDLDAFLESIHTPTQTAPPILNYSSVRKEEAKPTDTDDDDDDDGPPPIRVTVGLPQAQATGTAQANNDPTETVVVTIPPPPPKPHHRGGITRTTEHLLIAAGSIGATIIVVMILLAIHTMRKRGITFAEALRHGKHRISGRGPTPPPKKGGWDSTPSTTYVNTNDYGSTRNDTITPPETAMTRSASHSSQRPLMAPLRSDSFNRQPSVRSPTPETAARSFLLDSPLHRNPSNPSHRRANSETPSSPVLPPQNQRRNSLSTRNTRSISNGSELRYPDPPPERALSPLPPPPTFRQFLFNRKSVSARPGFGPMVSRFSWTNSNAPQTPHDPHRDTNSHTITRDSFMTQRSSMPRFRTVDSWVTQQASRLEEQKLREQLRYTQSSTVYSRDDHQDVPEVPMLPKNVSALREATPINSATQSSSPSPVPNRASGLPGKNVKHERHDTHTTVETAPIFRQHPGNEVRISTRSLVPSEILNGGLKNSVL</sequence>
<feature type="compositionally biased region" description="Polar residues" evidence="1">
    <location>
        <begin position="344"/>
        <end position="353"/>
    </location>
</feature>
<feature type="region of interest" description="Disordered" evidence="1">
    <location>
        <begin position="38"/>
        <end position="77"/>
    </location>
</feature>
<accession>A0A6A6EEA6</accession>
<keyword evidence="4" id="KW-1185">Reference proteome</keyword>
<keyword evidence="2" id="KW-0812">Transmembrane</keyword>
<dbReference type="EMBL" id="ML994622">
    <property type="protein sequence ID" value="KAF2188938.1"/>
    <property type="molecule type" value="Genomic_DNA"/>
</dbReference>
<feature type="compositionally biased region" description="Basic and acidic residues" evidence="1">
    <location>
        <begin position="55"/>
        <end position="64"/>
    </location>
</feature>
<keyword evidence="2" id="KW-0472">Membrane</keyword>
<name>A0A6A6EEA6_9PEZI</name>
<evidence type="ECO:0000256" key="2">
    <source>
        <dbReference type="SAM" id="Phobius"/>
    </source>
</evidence>
<feature type="transmembrane region" description="Helical" evidence="2">
    <location>
        <begin position="126"/>
        <end position="146"/>
    </location>
</feature>
<protein>
    <submittedName>
        <fullName evidence="3">Uncharacterized protein</fullName>
    </submittedName>
</protein>
<feature type="compositionally biased region" description="Polar residues" evidence="1">
    <location>
        <begin position="364"/>
        <end position="376"/>
    </location>
</feature>
<keyword evidence="2" id="KW-1133">Transmembrane helix</keyword>
<reference evidence="3" key="1">
    <citation type="journal article" date="2020" name="Stud. Mycol.">
        <title>101 Dothideomycetes genomes: a test case for predicting lifestyles and emergence of pathogens.</title>
        <authorList>
            <person name="Haridas S."/>
            <person name="Albert R."/>
            <person name="Binder M."/>
            <person name="Bloem J."/>
            <person name="Labutti K."/>
            <person name="Salamov A."/>
            <person name="Andreopoulos B."/>
            <person name="Baker S."/>
            <person name="Barry K."/>
            <person name="Bills G."/>
            <person name="Bluhm B."/>
            <person name="Cannon C."/>
            <person name="Castanera R."/>
            <person name="Culley D."/>
            <person name="Daum C."/>
            <person name="Ezra D."/>
            <person name="Gonzalez J."/>
            <person name="Henrissat B."/>
            <person name="Kuo A."/>
            <person name="Liang C."/>
            <person name="Lipzen A."/>
            <person name="Lutzoni F."/>
            <person name="Magnuson J."/>
            <person name="Mondo S."/>
            <person name="Nolan M."/>
            <person name="Ohm R."/>
            <person name="Pangilinan J."/>
            <person name="Park H.-J."/>
            <person name="Ramirez L."/>
            <person name="Alfaro M."/>
            <person name="Sun H."/>
            <person name="Tritt A."/>
            <person name="Yoshinaga Y."/>
            <person name="Zwiers L.-H."/>
            <person name="Turgeon B."/>
            <person name="Goodwin S."/>
            <person name="Spatafora J."/>
            <person name="Crous P."/>
            <person name="Grigoriev I."/>
        </authorList>
    </citation>
    <scope>NUCLEOTIDE SEQUENCE</scope>
    <source>
        <strain evidence="3">CBS 207.26</strain>
    </source>
</reference>
<feature type="compositionally biased region" description="Polar residues" evidence="1">
    <location>
        <begin position="183"/>
        <end position="220"/>
    </location>
</feature>
<feature type="region of interest" description="Disordered" evidence="1">
    <location>
        <begin position="441"/>
        <end position="474"/>
    </location>
</feature>
<gene>
    <name evidence="3" type="ORF">K469DRAFT_724264</name>
</gene>
<organism evidence="3 4">
    <name type="scientific">Zopfia rhizophila CBS 207.26</name>
    <dbReference type="NCBI Taxonomy" id="1314779"/>
    <lineage>
        <taxon>Eukaryota</taxon>
        <taxon>Fungi</taxon>
        <taxon>Dikarya</taxon>
        <taxon>Ascomycota</taxon>
        <taxon>Pezizomycotina</taxon>
        <taxon>Dothideomycetes</taxon>
        <taxon>Dothideomycetes incertae sedis</taxon>
        <taxon>Zopfiaceae</taxon>
        <taxon>Zopfia</taxon>
    </lineage>
</organism>
<dbReference type="OrthoDB" id="5411141at2759"/>
<feature type="region of interest" description="Disordered" evidence="1">
    <location>
        <begin position="344"/>
        <end position="376"/>
    </location>
</feature>
<feature type="compositionally biased region" description="Polar residues" evidence="1">
    <location>
        <begin position="229"/>
        <end position="242"/>
    </location>
</feature>
<dbReference type="AlphaFoldDB" id="A0A6A6EEA6"/>
<feature type="compositionally biased region" description="Polar residues" evidence="1">
    <location>
        <begin position="40"/>
        <end position="54"/>
    </location>
</feature>
<evidence type="ECO:0000256" key="1">
    <source>
        <dbReference type="SAM" id="MobiDB-lite"/>
    </source>
</evidence>